<proteinExistence type="predicted"/>
<keyword evidence="4" id="KW-0067">ATP-binding</keyword>
<feature type="transmembrane region" description="Helical" evidence="8">
    <location>
        <begin position="214"/>
        <end position="236"/>
    </location>
</feature>
<keyword evidence="2 8" id="KW-0812">Transmembrane</keyword>
<feature type="transmembrane region" description="Helical" evidence="8">
    <location>
        <begin position="37"/>
        <end position="61"/>
    </location>
</feature>
<feature type="transmembrane region" description="Helical" evidence="8">
    <location>
        <begin position="129"/>
        <end position="153"/>
    </location>
</feature>
<name>A0AAE1GK91_PETCI</name>
<dbReference type="Gene3D" id="3.40.50.300">
    <property type="entry name" value="P-loop containing nucleotide triphosphate hydrolases"/>
    <property type="match status" value="1"/>
</dbReference>
<dbReference type="InterPro" id="IPR036640">
    <property type="entry name" value="ABC1_TM_sf"/>
</dbReference>
<dbReference type="EMBL" id="JAWQEG010000215">
    <property type="protein sequence ID" value="KAK3893402.1"/>
    <property type="molecule type" value="Genomic_DNA"/>
</dbReference>
<feature type="domain" description="ABC transmembrane type-1" evidence="9">
    <location>
        <begin position="21"/>
        <end position="209"/>
    </location>
</feature>
<keyword evidence="1" id="KW-0813">Transport</keyword>
<dbReference type="InterPro" id="IPR050173">
    <property type="entry name" value="ABC_transporter_C-like"/>
</dbReference>
<reference evidence="10" key="1">
    <citation type="submission" date="2023-10" db="EMBL/GenBank/DDBJ databases">
        <title>Genome assemblies of two species of porcelain crab, Petrolisthes cinctipes and Petrolisthes manimaculis (Anomura: Porcellanidae).</title>
        <authorList>
            <person name="Angst P."/>
        </authorList>
    </citation>
    <scope>NUCLEOTIDE SEQUENCE</scope>
    <source>
        <strain evidence="10">PB745_01</strain>
        <tissue evidence="10">Gill</tissue>
    </source>
</reference>
<evidence type="ECO:0000256" key="7">
    <source>
        <dbReference type="SAM" id="MobiDB-lite"/>
    </source>
</evidence>
<feature type="compositionally biased region" description="Polar residues" evidence="7">
    <location>
        <begin position="306"/>
        <end position="315"/>
    </location>
</feature>
<dbReference type="InterPro" id="IPR027417">
    <property type="entry name" value="P-loop_NTPase"/>
</dbReference>
<dbReference type="Gene3D" id="1.20.1560.10">
    <property type="entry name" value="ABC transporter type 1, transmembrane domain"/>
    <property type="match status" value="1"/>
</dbReference>
<keyword evidence="6 8" id="KW-0472">Membrane</keyword>
<dbReference type="SUPFAM" id="SSF52540">
    <property type="entry name" value="P-loop containing nucleoside triphosphate hydrolases"/>
    <property type="match status" value="1"/>
</dbReference>
<evidence type="ECO:0000256" key="5">
    <source>
        <dbReference type="ARBA" id="ARBA00022989"/>
    </source>
</evidence>
<feature type="transmembrane region" description="Helical" evidence="8">
    <location>
        <begin position="248"/>
        <end position="272"/>
    </location>
</feature>
<evidence type="ECO:0000256" key="1">
    <source>
        <dbReference type="ARBA" id="ARBA00022448"/>
    </source>
</evidence>
<comment type="caution">
    <text evidence="10">The sequence shown here is derived from an EMBL/GenBank/DDBJ whole genome shotgun (WGS) entry which is preliminary data.</text>
</comment>
<feature type="region of interest" description="Disordered" evidence="7">
    <location>
        <begin position="303"/>
        <end position="323"/>
    </location>
</feature>
<evidence type="ECO:0000256" key="3">
    <source>
        <dbReference type="ARBA" id="ARBA00022741"/>
    </source>
</evidence>
<dbReference type="Proteomes" id="UP001286313">
    <property type="component" value="Unassembled WGS sequence"/>
</dbReference>
<dbReference type="Pfam" id="PF00664">
    <property type="entry name" value="ABC_membrane"/>
    <property type="match status" value="1"/>
</dbReference>
<evidence type="ECO:0000313" key="10">
    <source>
        <dbReference type="EMBL" id="KAK3893402.1"/>
    </source>
</evidence>
<evidence type="ECO:0000256" key="6">
    <source>
        <dbReference type="ARBA" id="ARBA00023136"/>
    </source>
</evidence>
<organism evidence="10 11">
    <name type="scientific">Petrolisthes cinctipes</name>
    <name type="common">Flat porcelain crab</name>
    <dbReference type="NCBI Taxonomy" id="88211"/>
    <lineage>
        <taxon>Eukaryota</taxon>
        <taxon>Metazoa</taxon>
        <taxon>Ecdysozoa</taxon>
        <taxon>Arthropoda</taxon>
        <taxon>Crustacea</taxon>
        <taxon>Multicrustacea</taxon>
        <taxon>Malacostraca</taxon>
        <taxon>Eumalacostraca</taxon>
        <taxon>Eucarida</taxon>
        <taxon>Decapoda</taxon>
        <taxon>Pleocyemata</taxon>
        <taxon>Anomura</taxon>
        <taxon>Galatheoidea</taxon>
        <taxon>Porcellanidae</taxon>
        <taxon>Petrolisthes</taxon>
    </lineage>
</organism>
<dbReference type="GO" id="GO:0005524">
    <property type="term" value="F:ATP binding"/>
    <property type="evidence" value="ECO:0007669"/>
    <property type="project" value="UniProtKB-KW"/>
</dbReference>
<evidence type="ECO:0000256" key="8">
    <source>
        <dbReference type="SAM" id="Phobius"/>
    </source>
</evidence>
<dbReference type="AlphaFoldDB" id="A0AAE1GK91"/>
<evidence type="ECO:0000313" key="11">
    <source>
        <dbReference type="Proteomes" id="UP001286313"/>
    </source>
</evidence>
<dbReference type="PANTHER" id="PTHR24223">
    <property type="entry name" value="ATP-BINDING CASSETTE SUB-FAMILY C"/>
    <property type="match status" value="1"/>
</dbReference>
<sequence>MVFNTARTTKETQGDIMMTGGHLLATVDTPKLSLQLWIFQLVFGMSFVVVLVTGIIQSFALKVWIMRQSANLHNTMLNKTIRAPLYFFKAINPARILSRFGQDIDEFDIQVPYHLGFVLEGGLMLVIKVCLVCSIYVWYTTPAIVITGLLILVDAFVNGGGRELKHYHSINKTQVIEHVSTTLSGLSVIRLFNKERLFIHRMYQMLDQHSSTHLLYRLSHHCVGCGVSLLCVVAVITLNAMCVFNKGIVSTASAGLAIVTLNGVCTYLPLLLKIKSDFYSHTTSVQRIIHFIGNVEDECSKDLPLSDNNQSPTQEQQEDRDEHKPIRGAIEFRDVKLRRYQREGPPGLVLCADIRAGERIAVVGMSGEERYSFLDALLRFYELDTGNILVDGVDVSTLQLHTLRSIICVIPRELVLFEGTLR</sequence>
<accession>A0AAE1GK91</accession>
<keyword evidence="3" id="KW-0547">Nucleotide-binding</keyword>
<evidence type="ECO:0000256" key="2">
    <source>
        <dbReference type="ARBA" id="ARBA00022692"/>
    </source>
</evidence>
<dbReference type="GO" id="GO:0140359">
    <property type="term" value="F:ABC-type transporter activity"/>
    <property type="evidence" value="ECO:0007669"/>
    <property type="project" value="InterPro"/>
</dbReference>
<evidence type="ECO:0000256" key="4">
    <source>
        <dbReference type="ARBA" id="ARBA00022840"/>
    </source>
</evidence>
<keyword evidence="5 8" id="KW-1133">Transmembrane helix</keyword>
<evidence type="ECO:0000259" key="9">
    <source>
        <dbReference type="PROSITE" id="PS50929"/>
    </source>
</evidence>
<dbReference type="SUPFAM" id="SSF90123">
    <property type="entry name" value="ABC transporter transmembrane region"/>
    <property type="match status" value="1"/>
</dbReference>
<keyword evidence="11" id="KW-1185">Reference proteome</keyword>
<protein>
    <recommendedName>
        <fullName evidence="9">ABC transmembrane type-1 domain-containing protein</fullName>
    </recommendedName>
</protein>
<gene>
    <name evidence="10" type="ORF">Pcinc_002834</name>
</gene>
<dbReference type="InterPro" id="IPR011527">
    <property type="entry name" value="ABC1_TM_dom"/>
</dbReference>
<dbReference type="PROSITE" id="PS50929">
    <property type="entry name" value="ABC_TM1F"/>
    <property type="match status" value="1"/>
</dbReference>
<dbReference type="GO" id="GO:0016020">
    <property type="term" value="C:membrane"/>
    <property type="evidence" value="ECO:0007669"/>
    <property type="project" value="InterPro"/>
</dbReference>